<proteinExistence type="predicted"/>
<dbReference type="PANTHER" id="PTHR33674:SF8">
    <property type="entry name" value="OS01G0833400 PROTEIN"/>
    <property type="match status" value="1"/>
</dbReference>
<dbReference type="InterPro" id="IPR045282">
    <property type="entry name" value="At4g08330-like"/>
</dbReference>
<sequence length="214" mass="23587">ESIKKRKIAARRFILLLLLLLLHLVSSAPSLEISDGSPQHQPRRHVFLPKRRLLQVHSLLLLCLSSANREKQPRILRFPLGSCGHCGYALNLSSSDRNTAKIGVEYGKALKKGVVSFVAIDESRFTQADELRCHPYFRSRRSWGLFRHQTRLLCRGCGSPIGVATYDGTSSPSSPSEGSSESNYPASSGSRKYKIKIGALQPSDDDASGALLLD</sequence>
<evidence type="ECO:0008006" key="5">
    <source>
        <dbReference type="Google" id="ProtNLM"/>
    </source>
</evidence>
<evidence type="ECO:0000256" key="1">
    <source>
        <dbReference type="SAM" id="MobiDB-lite"/>
    </source>
</evidence>
<feature type="chain" id="PRO_5019046240" description="Yippee domain-containing protein" evidence="2">
    <location>
        <begin position="28"/>
        <end position="214"/>
    </location>
</feature>
<evidence type="ECO:0000313" key="4">
    <source>
        <dbReference type="Proteomes" id="UP000287651"/>
    </source>
</evidence>
<gene>
    <name evidence="3" type="ORF">B296_00043126</name>
</gene>
<comment type="caution">
    <text evidence="3">The sequence shown here is derived from an EMBL/GenBank/DDBJ whole genome shotgun (WGS) entry which is preliminary data.</text>
</comment>
<dbReference type="Pfam" id="PF24046">
    <property type="entry name" value="At4g08330"/>
    <property type="match status" value="1"/>
</dbReference>
<dbReference type="AlphaFoldDB" id="A0A426Z1S8"/>
<dbReference type="Proteomes" id="UP000287651">
    <property type="component" value="Unassembled WGS sequence"/>
</dbReference>
<feature type="non-terminal residue" evidence="3">
    <location>
        <position position="1"/>
    </location>
</feature>
<keyword evidence="2" id="KW-0732">Signal</keyword>
<dbReference type="PANTHER" id="PTHR33674">
    <property type="entry name" value="METHIONINE-S-OXIDE REDUCTASE"/>
    <property type="match status" value="1"/>
</dbReference>
<accession>A0A426Z1S8</accession>
<protein>
    <recommendedName>
        <fullName evidence="5">Yippee domain-containing protein</fullName>
    </recommendedName>
</protein>
<evidence type="ECO:0000256" key="2">
    <source>
        <dbReference type="SAM" id="SignalP"/>
    </source>
</evidence>
<feature type="compositionally biased region" description="Low complexity" evidence="1">
    <location>
        <begin position="170"/>
        <end position="182"/>
    </location>
</feature>
<dbReference type="EMBL" id="AMZH03008941">
    <property type="protein sequence ID" value="RRT57918.1"/>
    <property type="molecule type" value="Genomic_DNA"/>
</dbReference>
<name>A0A426Z1S8_ENSVE</name>
<organism evidence="3 4">
    <name type="scientific">Ensete ventricosum</name>
    <name type="common">Abyssinian banana</name>
    <name type="synonym">Musa ensete</name>
    <dbReference type="NCBI Taxonomy" id="4639"/>
    <lineage>
        <taxon>Eukaryota</taxon>
        <taxon>Viridiplantae</taxon>
        <taxon>Streptophyta</taxon>
        <taxon>Embryophyta</taxon>
        <taxon>Tracheophyta</taxon>
        <taxon>Spermatophyta</taxon>
        <taxon>Magnoliopsida</taxon>
        <taxon>Liliopsida</taxon>
        <taxon>Zingiberales</taxon>
        <taxon>Musaceae</taxon>
        <taxon>Ensete</taxon>
    </lineage>
</organism>
<evidence type="ECO:0000313" key="3">
    <source>
        <dbReference type="EMBL" id="RRT57918.1"/>
    </source>
</evidence>
<feature type="region of interest" description="Disordered" evidence="1">
    <location>
        <begin position="167"/>
        <end position="189"/>
    </location>
</feature>
<reference evidence="3 4" key="1">
    <citation type="journal article" date="2014" name="Agronomy (Basel)">
        <title>A Draft Genome Sequence for Ensete ventricosum, the Drought-Tolerant Tree Against Hunger.</title>
        <authorList>
            <person name="Harrison J."/>
            <person name="Moore K.A."/>
            <person name="Paszkiewicz K."/>
            <person name="Jones T."/>
            <person name="Grant M."/>
            <person name="Ambacheew D."/>
            <person name="Muzemil S."/>
            <person name="Studholme D.J."/>
        </authorList>
    </citation>
    <scope>NUCLEOTIDE SEQUENCE [LARGE SCALE GENOMIC DNA]</scope>
</reference>
<feature type="signal peptide" evidence="2">
    <location>
        <begin position="1"/>
        <end position="27"/>
    </location>
</feature>